<sequence length="189" mass="20700">MVKLTKIYTRTGDAGHTALGDGSRVAKTDLRVNAYGTVDELNALLGICRLHAGGDLDAALMRIQNDLFDVGADLCTPEQEDPPFEPLRVTEPQVEWLEAEIDRINAGLETLRSFVLPAGSPAAAHLHHARTVARRAERDSAALATAAPINETVLRYLNRLSDYLFVLAREANREARGDVLWQPGEHRGP</sequence>
<evidence type="ECO:0000256" key="2">
    <source>
        <dbReference type="ARBA" id="ARBA00022741"/>
    </source>
</evidence>
<evidence type="ECO:0000256" key="4">
    <source>
        <dbReference type="RuleBase" id="RU366026"/>
    </source>
</evidence>
<dbReference type="Proteomes" id="UP001556709">
    <property type="component" value="Unassembled WGS sequence"/>
</dbReference>
<comment type="catalytic activity">
    <reaction evidence="4">
        <text>2 cob(II)yrinate a,c diamide + reduced [electron-transfer flavoprotein] + 2 ATP = 2 adenosylcob(III)yrinate a,c-diamide + 2 triphosphate + oxidized [electron-transfer flavoprotein] + 3 H(+)</text>
        <dbReference type="Rhea" id="RHEA:11528"/>
        <dbReference type="Rhea" id="RHEA-COMP:10685"/>
        <dbReference type="Rhea" id="RHEA-COMP:10686"/>
        <dbReference type="ChEBI" id="CHEBI:15378"/>
        <dbReference type="ChEBI" id="CHEBI:18036"/>
        <dbReference type="ChEBI" id="CHEBI:30616"/>
        <dbReference type="ChEBI" id="CHEBI:57692"/>
        <dbReference type="ChEBI" id="CHEBI:58307"/>
        <dbReference type="ChEBI" id="CHEBI:58503"/>
        <dbReference type="ChEBI" id="CHEBI:58537"/>
        <dbReference type="EC" id="2.5.1.17"/>
    </reaction>
</comment>
<dbReference type="RefSeq" id="WP_367957804.1">
    <property type="nucleotide sequence ID" value="NZ_JBAKFK010000001.1"/>
</dbReference>
<dbReference type="Gene3D" id="1.20.1200.10">
    <property type="entry name" value="Cobalamin adenosyltransferase-like"/>
    <property type="match status" value="1"/>
</dbReference>
<accession>A0ABV3TC57</accession>
<organism evidence="6 7">
    <name type="scientific">Spiribacter pallidus</name>
    <dbReference type="NCBI Taxonomy" id="1987936"/>
    <lineage>
        <taxon>Bacteria</taxon>
        <taxon>Pseudomonadati</taxon>
        <taxon>Pseudomonadota</taxon>
        <taxon>Gammaproteobacteria</taxon>
        <taxon>Chromatiales</taxon>
        <taxon>Ectothiorhodospiraceae</taxon>
        <taxon>Spiribacter</taxon>
    </lineage>
</organism>
<keyword evidence="4" id="KW-0169">Cobalamin biosynthesis</keyword>
<evidence type="ECO:0000313" key="7">
    <source>
        <dbReference type="Proteomes" id="UP001556709"/>
    </source>
</evidence>
<dbReference type="Pfam" id="PF01923">
    <property type="entry name" value="Cob_adeno_trans"/>
    <property type="match status" value="1"/>
</dbReference>
<evidence type="ECO:0000259" key="5">
    <source>
        <dbReference type="Pfam" id="PF01923"/>
    </source>
</evidence>
<dbReference type="InterPro" id="IPR029499">
    <property type="entry name" value="PduO-typ"/>
</dbReference>
<evidence type="ECO:0000256" key="1">
    <source>
        <dbReference type="ARBA" id="ARBA00022679"/>
    </source>
</evidence>
<dbReference type="InterPro" id="IPR016030">
    <property type="entry name" value="CblAdoTrfase-like"/>
</dbReference>
<dbReference type="EMBL" id="JBAKFM010000001">
    <property type="protein sequence ID" value="MEX0468700.1"/>
    <property type="molecule type" value="Genomic_DNA"/>
</dbReference>
<dbReference type="SUPFAM" id="SSF89028">
    <property type="entry name" value="Cobalamin adenosyltransferase-like"/>
    <property type="match status" value="1"/>
</dbReference>
<comment type="similarity">
    <text evidence="4">Belongs to the Cob(I)alamin adenosyltransferase family.</text>
</comment>
<gene>
    <name evidence="6" type="ORF">V6X73_03015</name>
</gene>
<comment type="caution">
    <text evidence="6">The sequence shown here is derived from an EMBL/GenBank/DDBJ whole genome shotgun (WGS) entry which is preliminary data.</text>
</comment>
<evidence type="ECO:0000313" key="6">
    <source>
        <dbReference type="EMBL" id="MEX0468700.1"/>
    </source>
</evidence>
<feature type="domain" description="Cobalamin adenosyltransferase-like" evidence="5">
    <location>
        <begin position="7"/>
        <end position="170"/>
    </location>
</feature>
<keyword evidence="7" id="KW-1185">Reference proteome</keyword>
<protein>
    <recommendedName>
        <fullName evidence="4">Corrinoid adenosyltransferase</fullName>
        <ecNumber evidence="4">2.5.1.17</ecNumber>
    </recommendedName>
    <alternativeName>
        <fullName evidence="4">Cob(II)alamin adenosyltransferase</fullName>
    </alternativeName>
    <alternativeName>
        <fullName evidence="4">Cob(II)yrinic acid a,c-diamide adenosyltransferase</fullName>
    </alternativeName>
    <alternativeName>
        <fullName evidence="4">Cobinamide/cobalamin adenosyltransferase</fullName>
    </alternativeName>
</protein>
<keyword evidence="3 4" id="KW-0067">ATP-binding</keyword>
<dbReference type="PANTHER" id="PTHR12213:SF0">
    <property type="entry name" value="CORRINOID ADENOSYLTRANSFERASE MMAB"/>
    <property type="match status" value="1"/>
</dbReference>
<name>A0ABV3TC57_9GAMM</name>
<evidence type="ECO:0000256" key="3">
    <source>
        <dbReference type="ARBA" id="ARBA00022840"/>
    </source>
</evidence>
<comment type="catalytic activity">
    <reaction evidence="4">
        <text>2 cob(II)alamin + reduced [electron-transfer flavoprotein] + 2 ATP = 2 adenosylcob(III)alamin + 2 triphosphate + oxidized [electron-transfer flavoprotein] + 3 H(+)</text>
        <dbReference type="Rhea" id="RHEA:28671"/>
        <dbReference type="Rhea" id="RHEA-COMP:10685"/>
        <dbReference type="Rhea" id="RHEA-COMP:10686"/>
        <dbReference type="ChEBI" id="CHEBI:15378"/>
        <dbReference type="ChEBI" id="CHEBI:16304"/>
        <dbReference type="ChEBI" id="CHEBI:18036"/>
        <dbReference type="ChEBI" id="CHEBI:18408"/>
        <dbReference type="ChEBI" id="CHEBI:30616"/>
        <dbReference type="ChEBI" id="CHEBI:57692"/>
        <dbReference type="ChEBI" id="CHEBI:58307"/>
        <dbReference type="EC" id="2.5.1.17"/>
    </reaction>
</comment>
<comment type="pathway">
    <text evidence="4">Cofactor biosynthesis; adenosylcobalamin biosynthesis; adenosylcobalamin from cob(II)yrinate a,c-diamide: step 2/7.</text>
</comment>
<reference evidence="6 7" key="1">
    <citation type="submission" date="2024-02" db="EMBL/GenBank/DDBJ databases">
        <title>New especies of Spiribacter isolated from saline water.</title>
        <authorList>
            <person name="Leon M.J."/>
            <person name="De La Haba R."/>
            <person name="Sanchez-Porro C."/>
            <person name="Ventosa A."/>
        </authorList>
    </citation>
    <scope>NUCLEOTIDE SEQUENCE [LARGE SCALE GENOMIC DNA]</scope>
    <source>
        <strain evidence="7">ag22IC6-390</strain>
    </source>
</reference>
<dbReference type="InterPro" id="IPR036451">
    <property type="entry name" value="CblAdoTrfase-like_sf"/>
</dbReference>
<proteinExistence type="inferred from homology"/>
<keyword evidence="2 4" id="KW-0547">Nucleotide-binding</keyword>
<dbReference type="PANTHER" id="PTHR12213">
    <property type="entry name" value="CORRINOID ADENOSYLTRANSFERASE"/>
    <property type="match status" value="1"/>
</dbReference>
<dbReference type="GO" id="GO:0008817">
    <property type="term" value="F:corrinoid adenosyltransferase activity"/>
    <property type="evidence" value="ECO:0007669"/>
    <property type="project" value="UniProtKB-EC"/>
</dbReference>
<dbReference type="NCBIfam" id="TIGR00636">
    <property type="entry name" value="PduO_Nterm"/>
    <property type="match status" value="1"/>
</dbReference>
<dbReference type="EC" id="2.5.1.17" evidence="4"/>
<keyword evidence="1 4" id="KW-0808">Transferase</keyword>